<feature type="transmembrane region" description="Helical" evidence="1">
    <location>
        <begin position="37"/>
        <end position="57"/>
    </location>
</feature>
<feature type="transmembrane region" description="Helical" evidence="1">
    <location>
        <begin position="257"/>
        <end position="274"/>
    </location>
</feature>
<reference evidence="2" key="1">
    <citation type="journal article" date="2014" name="BMC Genomics">
        <title>The Babesia bovis gene and promoter model: an update from full-length EST analysis.</title>
        <authorList>
            <person name="Yamagishi J."/>
            <person name="Wakaguri H."/>
            <person name="Yokoyama N."/>
            <person name="Yamashita R."/>
            <person name="Suzuki Y."/>
            <person name="Xuan X."/>
            <person name="Igarashi I."/>
        </authorList>
    </citation>
    <scope>NUCLEOTIDE SEQUENCE</scope>
    <source>
        <strain evidence="2">Texas</strain>
    </source>
</reference>
<dbReference type="AlphaFoldDB" id="S6B812"/>
<name>S6B812_BABBO</name>
<accession>S6B812</accession>
<organism evidence="2">
    <name type="scientific">Babesia bovis</name>
    <dbReference type="NCBI Taxonomy" id="5865"/>
    <lineage>
        <taxon>Eukaryota</taxon>
        <taxon>Sar</taxon>
        <taxon>Alveolata</taxon>
        <taxon>Apicomplexa</taxon>
        <taxon>Aconoidasida</taxon>
        <taxon>Piroplasmida</taxon>
        <taxon>Babesiidae</taxon>
        <taxon>Babesia</taxon>
    </lineage>
</organism>
<feature type="transmembrane region" description="Helical" evidence="1">
    <location>
        <begin position="146"/>
        <end position="171"/>
    </location>
</feature>
<feature type="transmembrane region" description="Helical" evidence="1">
    <location>
        <begin position="12"/>
        <end position="31"/>
    </location>
</feature>
<proteinExistence type="evidence at transcript level"/>
<feature type="transmembrane region" description="Helical" evidence="1">
    <location>
        <begin position="318"/>
        <end position="337"/>
    </location>
</feature>
<dbReference type="VEuPathDB" id="PiroplasmaDB:BBOV_IV012120"/>
<feature type="transmembrane region" description="Helical" evidence="1">
    <location>
        <begin position="110"/>
        <end position="134"/>
    </location>
</feature>
<evidence type="ECO:0000313" key="2">
    <source>
        <dbReference type="EMBL" id="BAN65201.1"/>
    </source>
</evidence>
<feature type="transmembrane region" description="Helical" evidence="1">
    <location>
        <begin position="286"/>
        <end position="306"/>
    </location>
</feature>
<feature type="transmembrane region" description="Helical" evidence="1">
    <location>
        <begin position="191"/>
        <end position="210"/>
    </location>
</feature>
<protein>
    <submittedName>
        <fullName evidence="2">Membrane protein</fullName>
    </submittedName>
</protein>
<dbReference type="EMBL" id="AK441407">
    <property type="protein sequence ID" value="BAN65201.1"/>
    <property type="molecule type" value="mRNA"/>
</dbReference>
<keyword evidence="1" id="KW-0472">Membrane</keyword>
<keyword evidence="1" id="KW-0812">Transmembrane</keyword>
<feature type="transmembrane region" description="Helical" evidence="1">
    <location>
        <begin position="222"/>
        <end position="242"/>
    </location>
</feature>
<sequence>METTTCTTIVIVLLWLYLCCQALGSLVALIAELDNMSPLSTITPLSSILLGVCLWQCKKAGYLVSPMTWYHWVLLVLLVILQVVAIVLALQERIGLDLKDHINDEPTYYIYGISVALLVILGILGGTLYCGWKCNLFCRPCCKSQYICYGSAIVVVLLIIVVLAVTASIVVRYGGRRISGREPSELSAPQYLAITLIPITQIYTMAVIWNTIFKLPYTVPEVVALIASAVAAASLLALAVLGTGKMFISKTLSATEYSFPALHIIALGITWYCLEYKKVFYWPKDYMCFRLLAAVVILVTLVVVIIESVNGGDSEDVKYTLLGYLIILIVPTLWYAYRCGLLTWRWSSCIPKKKGLKATDTAENTVTDTDIAKES</sequence>
<evidence type="ECO:0000256" key="1">
    <source>
        <dbReference type="SAM" id="Phobius"/>
    </source>
</evidence>
<keyword evidence="1" id="KW-1133">Transmembrane helix</keyword>
<feature type="transmembrane region" description="Helical" evidence="1">
    <location>
        <begin position="69"/>
        <end position="90"/>
    </location>
</feature>